<dbReference type="EMBL" id="GHES01040655">
    <property type="protein sequence ID" value="MPA71214.1"/>
    <property type="molecule type" value="Transcribed_RNA"/>
</dbReference>
<reference evidence="2" key="1">
    <citation type="submission" date="2019-08" db="EMBL/GenBank/DDBJ databases">
        <title>Reference gene set and small RNA set construction with multiple tissues from Davidia involucrata Baill.</title>
        <authorList>
            <person name="Yang H."/>
            <person name="Zhou C."/>
            <person name="Li G."/>
            <person name="Wang J."/>
            <person name="Gao P."/>
            <person name="Wang M."/>
            <person name="Wang R."/>
            <person name="Zhao Y."/>
        </authorList>
    </citation>
    <scope>NUCLEOTIDE SEQUENCE</scope>
    <source>
        <tissue evidence="2">Mixed with DoveR01_LX</tissue>
    </source>
</reference>
<proteinExistence type="predicted"/>
<evidence type="ECO:0000256" key="1">
    <source>
        <dbReference type="SAM" id="MobiDB-lite"/>
    </source>
</evidence>
<protein>
    <submittedName>
        <fullName evidence="2">Uncharacterized protein</fullName>
    </submittedName>
</protein>
<gene>
    <name evidence="2" type="ORF">Din_040655</name>
</gene>
<organism evidence="2">
    <name type="scientific">Davidia involucrata</name>
    <name type="common">Dove tree</name>
    <dbReference type="NCBI Taxonomy" id="16924"/>
    <lineage>
        <taxon>Eukaryota</taxon>
        <taxon>Viridiplantae</taxon>
        <taxon>Streptophyta</taxon>
        <taxon>Embryophyta</taxon>
        <taxon>Tracheophyta</taxon>
        <taxon>Spermatophyta</taxon>
        <taxon>Magnoliopsida</taxon>
        <taxon>eudicotyledons</taxon>
        <taxon>Gunneridae</taxon>
        <taxon>Pentapetalae</taxon>
        <taxon>asterids</taxon>
        <taxon>Cornales</taxon>
        <taxon>Nyssaceae</taxon>
        <taxon>Davidia</taxon>
    </lineage>
</organism>
<dbReference type="AlphaFoldDB" id="A0A5B7BRU3"/>
<accession>A0A5B7BRU3</accession>
<evidence type="ECO:0000313" key="2">
    <source>
        <dbReference type="EMBL" id="MPA71214.1"/>
    </source>
</evidence>
<name>A0A5B7BRU3_DAVIN</name>
<sequence length="116" mass="13361">MQTLSQKQTFERLQLPAKALSVVTGDQRIDMSQGCRKSCVASPRPPRMYTRSSSYHSKVTSGTHRHKEAPPLDKLRRCCGSKEILRRALTPSRRTTTWRWWNFRPTPSRLSNMSTA</sequence>
<feature type="region of interest" description="Disordered" evidence="1">
    <location>
        <begin position="35"/>
        <end position="73"/>
    </location>
</feature>
<feature type="compositionally biased region" description="Polar residues" evidence="1">
    <location>
        <begin position="50"/>
        <end position="62"/>
    </location>
</feature>